<comment type="subcellular location">
    <subcellularLocation>
        <location evidence="1">Cell membrane</location>
        <topology evidence="1">Multi-pass membrane protein</topology>
    </subcellularLocation>
</comment>
<dbReference type="RefSeq" id="WP_115503438.1">
    <property type="nucleotide sequence ID" value="NZ_CABMMK010000006.1"/>
</dbReference>
<dbReference type="GO" id="GO:0005886">
    <property type="term" value="C:plasma membrane"/>
    <property type="evidence" value="ECO:0007669"/>
    <property type="project" value="UniProtKB-SubCell"/>
</dbReference>
<feature type="transmembrane region" description="Helical" evidence="6">
    <location>
        <begin position="42"/>
        <end position="64"/>
    </location>
</feature>
<dbReference type="Proteomes" id="UP000286003">
    <property type="component" value="Unassembled WGS sequence"/>
</dbReference>
<reference evidence="9 12" key="2">
    <citation type="journal article" date="2019" name="Science, e1252229">
        <title>Invertible promoters mediate bacterial phase variation, antibiotic resistance, and host adaptation in the gut.</title>
        <authorList>
            <person name="Jiang X."/>
            <person name="Hall A.B."/>
            <person name="Arthur T.D."/>
            <person name="Plichta D.R."/>
            <person name="Covington C.T."/>
            <person name="Poyet M."/>
            <person name="Crothers J."/>
            <person name="Moses P.L."/>
            <person name="Tolonen A.C."/>
            <person name="Vlamakis H."/>
            <person name="Alm E.J."/>
            <person name="Xavier R.J."/>
        </authorList>
    </citation>
    <scope>NUCLEOTIDE SEQUENCE [LARGE SCALE GENOMIC DNA]</scope>
    <source>
        <strain evidence="9">Bf_0095</strain>
        <strain evidence="12">bf_0095</strain>
    </source>
</reference>
<evidence type="ECO:0000256" key="2">
    <source>
        <dbReference type="ARBA" id="ARBA00022475"/>
    </source>
</evidence>
<name>A0A412PDZ3_9BACE</name>
<evidence type="ECO:0000313" key="10">
    <source>
        <dbReference type="Proteomes" id="UP000284772"/>
    </source>
</evidence>
<dbReference type="EMBL" id="RCXO01000014">
    <property type="protein sequence ID" value="RYT79894.1"/>
    <property type="molecule type" value="Genomic_DNA"/>
</dbReference>
<evidence type="ECO:0000256" key="1">
    <source>
        <dbReference type="ARBA" id="ARBA00004651"/>
    </source>
</evidence>
<gene>
    <name evidence="7" type="ORF">DWX27_06040</name>
    <name evidence="8" type="ORF">DWZ32_01335</name>
    <name evidence="9" type="ORF">EAJ06_11830</name>
</gene>
<evidence type="ECO:0000256" key="3">
    <source>
        <dbReference type="ARBA" id="ARBA00022692"/>
    </source>
</evidence>
<evidence type="ECO:0000313" key="11">
    <source>
        <dbReference type="Proteomes" id="UP000286003"/>
    </source>
</evidence>
<feature type="transmembrane region" description="Helical" evidence="6">
    <location>
        <begin position="346"/>
        <end position="366"/>
    </location>
</feature>
<dbReference type="InterPro" id="IPR050833">
    <property type="entry name" value="Poly_Biosynth_Transport"/>
</dbReference>
<evidence type="ECO:0008006" key="13">
    <source>
        <dbReference type="Google" id="ProtNLM"/>
    </source>
</evidence>
<feature type="transmembrane region" description="Helical" evidence="6">
    <location>
        <begin position="403"/>
        <end position="422"/>
    </location>
</feature>
<reference evidence="10 11" key="1">
    <citation type="submission" date="2018-08" db="EMBL/GenBank/DDBJ databases">
        <title>A genome reference for cultivated species of the human gut microbiota.</title>
        <authorList>
            <person name="Zou Y."/>
            <person name="Xue W."/>
            <person name="Luo G."/>
        </authorList>
    </citation>
    <scope>NUCLEOTIDE SEQUENCE [LARGE SCALE GENOMIC DNA]</scope>
    <source>
        <strain evidence="7 10">AF19-10AC</strain>
        <strain evidence="8 11">AF31-23</strain>
    </source>
</reference>
<feature type="transmembrane region" description="Helical" evidence="6">
    <location>
        <begin position="185"/>
        <end position="203"/>
    </location>
</feature>
<keyword evidence="2" id="KW-1003">Cell membrane</keyword>
<proteinExistence type="predicted"/>
<evidence type="ECO:0000256" key="6">
    <source>
        <dbReference type="SAM" id="Phobius"/>
    </source>
</evidence>
<evidence type="ECO:0000313" key="8">
    <source>
        <dbReference type="EMBL" id="RHN10687.1"/>
    </source>
</evidence>
<keyword evidence="5 6" id="KW-0472">Membrane</keyword>
<feature type="transmembrane region" description="Helical" evidence="6">
    <location>
        <begin position="85"/>
        <end position="112"/>
    </location>
</feature>
<evidence type="ECO:0000256" key="4">
    <source>
        <dbReference type="ARBA" id="ARBA00022989"/>
    </source>
</evidence>
<keyword evidence="4 6" id="KW-1133">Transmembrane helix</keyword>
<keyword evidence="12" id="KW-1185">Reference proteome</keyword>
<evidence type="ECO:0000313" key="7">
    <source>
        <dbReference type="EMBL" id="RGT55875.1"/>
    </source>
</evidence>
<comment type="caution">
    <text evidence="9">The sequence shown here is derived from an EMBL/GenBank/DDBJ whole genome shotgun (WGS) entry which is preliminary data.</text>
</comment>
<organism evidence="9 12">
    <name type="scientific">Bacteroides intestinalis</name>
    <dbReference type="NCBI Taxonomy" id="329854"/>
    <lineage>
        <taxon>Bacteria</taxon>
        <taxon>Pseudomonadati</taxon>
        <taxon>Bacteroidota</taxon>
        <taxon>Bacteroidia</taxon>
        <taxon>Bacteroidales</taxon>
        <taxon>Bacteroidaceae</taxon>
        <taxon>Bacteroides</taxon>
    </lineage>
</organism>
<dbReference type="EMBL" id="QRWT01000003">
    <property type="protein sequence ID" value="RGT55875.1"/>
    <property type="molecule type" value="Genomic_DNA"/>
</dbReference>
<protein>
    <recommendedName>
        <fullName evidence="13">Polysaccharide biosynthesis protein</fullName>
    </recommendedName>
</protein>
<evidence type="ECO:0000313" key="9">
    <source>
        <dbReference type="EMBL" id="RYT79894.1"/>
    </source>
</evidence>
<accession>A0A412PDZ3</accession>
<feature type="transmembrane region" description="Helical" evidence="6">
    <location>
        <begin position="124"/>
        <end position="146"/>
    </location>
</feature>
<dbReference type="Proteomes" id="UP000284772">
    <property type="component" value="Unassembled WGS sequence"/>
</dbReference>
<evidence type="ECO:0000256" key="5">
    <source>
        <dbReference type="ARBA" id="ARBA00023136"/>
    </source>
</evidence>
<dbReference type="PANTHER" id="PTHR30250:SF26">
    <property type="entry name" value="PSMA PROTEIN"/>
    <property type="match status" value="1"/>
</dbReference>
<evidence type="ECO:0000313" key="12">
    <source>
        <dbReference type="Proteomes" id="UP000291191"/>
    </source>
</evidence>
<feature type="transmembrane region" description="Helical" evidence="6">
    <location>
        <begin position="378"/>
        <end position="397"/>
    </location>
</feature>
<feature type="transmembrane region" description="Helical" evidence="6">
    <location>
        <begin position="158"/>
        <end position="179"/>
    </location>
</feature>
<feature type="transmembrane region" description="Helical" evidence="6">
    <location>
        <begin position="468"/>
        <end position="488"/>
    </location>
</feature>
<dbReference type="AlphaFoldDB" id="A0A412PDZ3"/>
<dbReference type="Proteomes" id="UP000291191">
    <property type="component" value="Unassembled WGS sequence"/>
</dbReference>
<feature type="transmembrane region" description="Helical" evidence="6">
    <location>
        <begin position="434"/>
        <end position="456"/>
    </location>
</feature>
<dbReference type="PANTHER" id="PTHR30250">
    <property type="entry name" value="PST FAMILY PREDICTED COLANIC ACID TRANSPORTER"/>
    <property type="match status" value="1"/>
</dbReference>
<feature type="transmembrane region" description="Helical" evidence="6">
    <location>
        <begin position="308"/>
        <end position="326"/>
    </location>
</feature>
<keyword evidence="3 6" id="KW-0812">Transmembrane</keyword>
<dbReference type="EMBL" id="QRQM01000001">
    <property type="protein sequence ID" value="RHN10687.1"/>
    <property type="molecule type" value="Genomic_DNA"/>
</dbReference>
<dbReference type="OrthoDB" id="5365632at2"/>
<feature type="transmembrane region" description="Helical" evidence="6">
    <location>
        <begin position="12"/>
        <end position="30"/>
    </location>
</feature>
<sequence length="509" mass="57488">MKANKNIIVKNTLFLYIRMFFTLLVTLYTSRIVLNVLGANDFGTYSVVGGIIGTFSFLSTTLASSTQRFLNYEMGSQNTGKLKDIFRTSLSIHLILSLIIILLAETLGLWFLNTQMNIPSERMYAANWVYQCSIASFVISIMSVPYNAAIIAHEKMSAFAYISILEVTLKLLVVFLLQWIGGDKLIIYAIMLMIAQLIVRLVYSRYAEIHFEECDNHYSINKTIMKEMLSFSSWNMISVFSVMLKNQGVNIILNIFFNTLVNAARGIAVQVNTVIYGFVTNFMQALNPQIVKNYAAGELKEVRSLVSLGARMGFYLISFFAIPILIKTEQILTLWLGEYPQYTIIFVRLTLILSMLESFGPTLAAAQAATGKIRNYHITISSIGLLNLPISILLLHWNYPPYIPYIVSISLMIIINGIRLYFLKKSIKIKVGKFITSVYLRGAVVVLTGTTIPLLIHKYYTNLHIIGLGIYMLLCFLSMGIAIFLVGLSSNERSIIIQKITRTIIKDKR</sequence>